<reference evidence="1 2" key="1">
    <citation type="submission" date="2017-12" db="EMBL/GenBank/DDBJ databases">
        <authorList>
            <person name="Paulsen S."/>
            <person name="Gram L.K."/>
        </authorList>
    </citation>
    <scope>NUCLEOTIDE SEQUENCE [LARGE SCALE GENOMIC DNA]</scope>
    <source>
        <strain evidence="1 2">S1189</strain>
    </source>
</reference>
<reference evidence="2" key="2">
    <citation type="submission" date="2019-06" db="EMBL/GenBank/DDBJ databases">
        <title>Co-occurence of chitin degradation, pigmentation and bioactivity in marine Pseudoalteromonas.</title>
        <authorList>
            <person name="Sonnenschein E.C."/>
            <person name="Bech P.K."/>
        </authorList>
    </citation>
    <scope>NUCLEOTIDE SEQUENCE [LARGE SCALE GENOMIC DNA]</scope>
    <source>
        <strain evidence="2">S1189</strain>
    </source>
</reference>
<dbReference type="OrthoDB" id="9789139at2"/>
<dbReference type="Proteomes" id="UP000307362">
    <property type="component" value="Unassembled WGS sequence"/>
</dbReference>
<evidence type="ECO:0000313" key="2">
    <source>
        <dbReference type="Proteomes" id="UP000307362"/>
    </source>
</evidence>
<dbReference type="CDD" id="cd16413">
    <property type="entry name" value="DGQHR_domain"/>
    <property type="match status" value="1"/>
</dbReference>
<dbReference type="Pfam" id="PF14072">
    <property type="entry name" value="DndB"/>
    <property type="match status" value="1"/>
</dbReference>
<dbReference type="InterPro" id="IPR017642">
    <property type="entry name" value="DNA_S_mod_DndB"/>
</dbReference>
<dbReference type="RefSeq" id="WP_138566243.1">
    <property type="nucleotide sequence ID" value="NZ_PNCM01000007.1"/>
</dbReference>
<dbReference type="AlphaFoldDB" id="A0A5S3YXN1"/>
<protein>
    <recommendedName>
        <fullName evidence="3">DGQHR domain-containing protein</fullName>
    </recommendedName>
</protein>
<name>A0A5S3YXN1_9GAMM</name>
<sequence>MDKIEIDAICLKQPIGEFYIGVMDAEDLVNISFSDVRRMKREVEDYLGIQRELKENRRKEINEYITTLDATFPNSIIVAIKGKYVSFDNGKMTLAFEEFEKKRLAKVLDGQHRLAGFDETNYEFEDKNGKKQKFQLLVTIFVEADLSTQAKVFAMVNQNQTKVNPSLVYDLESLSTSRSPDKTAHQIAVLLNKSDKGPFHNRIKRLGVKTVDDTGHSVVGEMLTQAAFVSNLVKLISPKPKEDRNLLLGKKKKFLSFGDKKFDYMDEKDFYRCVFRKCFTENKDELIALFVENYFEAVMDIWSKEWDVVTRDSVLNKTVGFIALMRFLRLATNTIRELGNLDQLTVITKEQYKFILETTLVPGSYFYTIDAVSKSSGEVFNKLKNNLLKTFEKNGEINYVAAKAALDQIGK</sequence>
<comment type="caution">
    <text evidence="1">The sequence shown here is derived from an EMBL/GenBank/DDBJ whole genome shotgun (WGS) entry which is preliminary data.</text>
</comment>
<dbReference type="NCBIfam" id="TIGR03187">
    <property type="entry name" value="DGQHR"/>
    <property type="match status" value="1"/>
</dbReference>
<dbReference type="EMBL" id="PNCM01000007">
    <property type="protein sequence ID" value="TMP83310.1"/>
    <property type="molecule type" value="Genomic_DNA"/>
</dbReference>
<dbReference type="InterPro" id="IPR017601">
    <property type="entry name" value="DGQHR-contain_dom"/>
</dbReference>
<accession>A0A5S3YXN1</accession>
<organism evidence="1 2">
    <name type="scientific">Pseudoalteromonas phenolica</name>
    <dbReference type="NCBI Taxonomy" id="161398"/>
    <lineage>
        <taxon>Bacteria</taxon>
        <taxon>Pseudomonadati</taxon>
        <taxon>Pseudomonadota</taxon>
        <taxon>Gammaproteobacteria</taxon>
        <taxon>Alteromonadales</taxon>
        <taxon>Pseudoalteromonadaceae</taxon>
        <taxon>Pseudoalteromonas</taxon>
    </lineage>
</organism>
<evidence type="ECO:0008006" key="3">
    <source>
        <dbReference type="Google" id="ProtNLM"/>
    </source>
</evidence>
<gene>
    <name evidence="1" type="ORF">CWB73_02230</name>
</gene>
<evidence type="ECO:0000313" key="1">
    <source>
        <dbReference type="EMBL" id="TMP83310.1"/>
    </source>
</evidence>
<proteinExistence type="predicted"/>